<dbReference type="InterPro" id="IPR051122">
    <property type="entry name" value="SDR_DHRS6-like"/>
</dbReference>
<dbReference type="EMBL" id="JAAGWZ010000003">
    <property type="protein sequence ID" value="NEM91882.1"/>
    <property type="molecule type" value="Genomic_DNA"/>
</dbReference>
<dbReference type="SUPFAM" id="SSF51735">
    <property type="entry name" value="NAD(P)-binding Rossmann-fold domains"/>
    <property type="match status" value="1"/>
</dbReference>
<organism evidence="3 4">
    <name type="scientific">Galbitalea soli</name>
    <dbReference type="NCBI Taxonomy" id="1268042"/>
    <lineage>
        <taxon>Bacteria</taxon>
        <taxon>Bacillati</taxon>
        <taxon>Actinomycetota</taxon>
        <taxon>Actinomycetes</taxon>
        <taxon>Micrococcales</taxon>
        <taxon>Microbacteriaceae</taxon>
        <taxon>Galbitalea</taxon>
    </lineage>
</organism>
<dbReference type="AlphaFoldDB" id="A0A7C9TSI9"/>
<gene>
    <name evidence="3" type="ORF">G3T37_10995</name>
</gene>
<dbReference type="Proteomes" id="UP000479756">
    <property type="component" value="Unassembled WGS sequence"/>
</dbReference>
<keyword evidence="2" id="KW-0560">Oxidoreductase</keyword>
<dbReference type="PRINTS" id="PR00081">
    <property type="entry name" value="GDHRDH"/>
</dbReference>
<dbReference type="RefSeq" id="WP_163473944.1">
    <property type="nucleotide sequence ID" value="NZ_JAAGWZ010000003.1"/>
</dbReference>
<comment type="similarity">
    <text evidence="1">Belongs to the short-chain dehydrogenases/reductases (SDR) family.</text>
</comment>
<evidence type="ECO:0000256" key="1">
    <source>
        <dbReference type="ARBA" id="ARBA00006484"/>
    </source>
</evidence>
<dbReference type="Gene3D" id="3.40.50.720">
    <property type="entry name" value="NAD(P)-binding Rossmann-like Domain"/>
    <property type="match status" value="1"/>
</dbReference>
<dbReference type="InterPro" id="IPR002347">
    <property type="entry name" value="SDR_fam"/>
</dbReference>
<accession>A0A7C9TSI9</accession>
<comment type="caution">
    <text evidence="3">The sequence shown here is derived from an EMBL/GenBank/DDBJ whole genome shotgun (WGS) entry which is preliminary data.</text>
</comment>
<dbReference type="Pfam" id="PF00106">
    <property type="entry name" value="adh_short"/>
    <property type="match status" value="1"/>
</dbReference>
<evidence type="ECO:0000256" key="2">
    <source>
        <dbReference type="ARBA" id="ARBA00023002"/>
    </source>
</evidence>
<keyword evidence="4" id="KW-1185">Reference proteome</keyword>
<dbReference type="PANTHER" id="PTHR43477">
    <property type="entry name" value="DIHYDROANTICAPSIN 7-DEHYDROGENASE"/>
    <property type="match status" value="1"/>
</dbReference>
<sequence length="206" mass="20717">MTTRTIVVTGATGDAGRATATALLAAGHTVVAIGSDAERLATVLATHRYAADLSDVAATAALAARVRAEVGPVDGLVHLVGGWRAGHDDADWAWLEPRILTTLRSASLAFFDDLAASPAGRLVAVGSVSAAKPTWSGANYAVLKTAADAWMTAAASGFRSGGTAAAVSLMVRSIGPDGTPPETLAAAIVPLWDAPAAELNGAHLTL</sequence>
<dbReference type="PANTHER" id="PTHR43477:SF1">
    <property type="entry name" value="DIHYDROANTICAPSIN 7-DEHYDROGENASE"/>
    <property type="match status" value="1"/>
</dbReference>
<proteinExistence type="inferred from homology"/>
<protein>
    <submittedName>
        <fullName evidence="3">SDR family oxidoreductase</fullName>
    </submittedName>
</protein>
<name>A0A7C9TSI9_9MICO</name>
<dbReference type="GO" id="GO:0016491">
    <property type="term" value="F:oxidoreductase activity"/>
    <property type="evidence" value="ECO:0007669"/>
    <property type="project" value="UniProtKB-KW"/>
</dbReference>
<evidence type="ECO:0000313" key="4">
    <source>
        <dbReference type="Proteomes" id="UP000479756"/>
    </source>
</evidence>
<evidence type="ECO:0000313" key="3">
    <source>
        <dbReference type="EMBL" id="NEM91882.1"/>
    </source>
</evidence>
<dbReference type="InterPro" id="IPR036291">
    <property type="entry name" value="NAD(P)-bd_dom_sf"/>
</dbReference>
<reference evidence="3 4" key="1">
    <citation type="journal article" date="2014" name="Int. J. Syst. Evol. Microbiol.">
        <title>Description of Galbitalea soli gen. nov., sp. nov., and Frondihabitans sucicola sp. nov.</title>
        <authorList>
            <person name="Kim S.J."/>
            <person name="Lim J.M."/>
            <person name="Ahn J.H."/>
            <person name="Weon H.Y."/>
            <person name="Hamada M."/>
            <person name="Suzuki K."/>
            <person name="Ahn T.Y."/>
            <person name="Kwon S.W."/>
        </authorList>
    </citation>
    <scope>NUCLEOTIDE SEQUENCE [LARGE SCALE GENOMIC DNA]</scope>
    <source>
        <strain evidence="3 4">NBRC 108727</strain>
    </source>
</reference>